<dbReference type="FunFam" id="1.20.1250.20:FF:001511">
    <property type="entry name" value="Solute carrier family 2, facilitated glucose transporter member 5"/>
    <property type="match status" value="1"/>
</dbReference>
<evidence type="ECO:0000256" key="4">
    <source>
        <dbReference type="ARBA" id="ARBA00022692"/>
    </source>
</evidence>
<feature type="transmembrane region" description="Helical" evidence="8">
    <location>
        <begin position="307"/>
        <end position="328"/>
    </location>
</feature>
<keyword evidence="4 8" id="KW-0812">Transmembrane</keyword>
<feature type="transmembrane region" description="Helical" evidence="8">
    <location>
        <begin position="157"/>
        <end position="181"/>
    </location>
</feature>
<evidence type="ECO:0000256" key="6">
    <source>
        <dbReference type="ARBA" id="ARBA00023136"/>
    </source>
</evidence>
<feature type="domain" description="Major facilitator superfamily (MFS) profile" evidence="9">
    <location>
        <begin position="12"/>
        <end position="460"/>
    </location>
</feature>
<dbReference type="InterPro" id="IPR005828">
    <property type="entry name" value="MFS_sugar_transport-like"/>
</dbReference>
<dbReference type="PROSITE" id="PS50850">
    <property type="entry name" value="MFS"/>
    <property type="match status" value="1"/>
</dbReference>
<dbReference type="InterPro" id="IPR003663">
    <property type="entry name" value="Sugar/inositol_transpt"/>
</dbReference>
<dbReference type="Pfam" id="PF00083">
    <property type="entry name" value="Sugar_tr"/>
    <property type="match status" value="1"/>
</dbReference>
<evidence type="ECO:0000256" key="3">
    <source>
        <dbReference type="ARBA" id="ARBA00022475"/>
    </source>
</evidence>
<evidence type="ECO:0000256" key="5">
    <source>
        <dbReference type="ARBA" id="ARBA00022989"/>
    </source>
</evidence>
<evidence type="ECO:0000313" key="11">
    <source>
        <dbReference type="WBParaSite" id="ACAC_0001363401-mRNA-1"/>
    </source>
</evidence>
<dbReference type="GO" id="GO:1990539">
    <property type="term" value="P:fructose import across plasma membrane"/>
    <property type="evidence" value="ECO:0007669"/>
    <property type="project" value="UniProtKB-ARBA"/>
</dbReference>
<dbReference type="WBParaSite" id="ACAC_0001363401-mRNA-1">
    <property type="protein sequence ID" value="ACAC_0001363401-mRNA-1"/>
    <property type="gene ID" value="ACAC_0001363401"/>
</dbReference>
<dbReference type="Gene3D" id="1.20.1250.20">
    <property type="entry name" value="MFS general substrate transporter like domains"/>
    <property type="match status" value="1"/>
</dbReference>
<evidence type="ECO:0000256" key="7">
    <source>
        <dbReference type="RuleBase" id="RU003346"/>
    </source>
</evidence>
<organism evidence="10 11">
    <name type="scientific">Angiostrongylus cantonensis</name>
    <name type="common">Rat lungworm</name>
    <dbReference type="NCBI Taxonomy" id="6313"/>
    <lineage>
        <taxon>Eukaryota</taxon>
        <taxon>Metazoa</taxon>
        <taxon>Ecdysozoa</taxon>
        <taxon>Nematoda</taxon>
        <taxon>Chromadorea</taxon>
        <taxon>Rhabditida</taxon>
        <taxon>Rhabditina</taxon>
        <taxon>Rhabditomorpha</taxon>
        <taxon>Strongyloidea</taxon>
        <taxon>Metastrongylidae</taxon>
        <taxon>Angiostrongylus</taxon>
    </lineage>
</organism>
<dbReference type="GO" id="GO:0005353">
    <property type="term" value="F:fructose transmembrane transporter activity"/>
    <property type="evidence" value="ECO:0007669"/>
    <property type="project" value="UniProtKB-ARBA"/>
</dbReference>
<feature type="transmembrane region" description="Helical" evidence="8">
    <location>
        <begin position="272"/>
        <end position="295"/>
    </location>
</feature>
<feature type="transmembrane region" description="Helical" evidence="8">
    <location>
        <begin position="60"/>
        <end position="82"/>
    </location>
</feature>
<feature type="transmembrane region" description="Helical" evidence="8">
    <location>
        <begin position="367"/>
        <end position="395"/>
    </location>
</feature>
<keyword evidence="6 8" id="KW-0472">Membrane</keyword>
<protein>
    <submittedName>
        <fullName evidence="11">MFS domain-containing protein</fullName>
    </submittedName>
</protein>
<proteinExistence type="inferred from homology"/>
<evidence type="ECO:0000256" key="1">
    <source>
        <dbReference type="ARBA" id="ARBA00004651"/>
    </source>
</evidence>
<dbReference type="NCBIfam" id="TIGR00879">
    <property type="entry name" value="SP"/>
    <property type="match status" value="1"/>
</dbReference>
<comment type="similarity">
    <text evidence="7">Belongs to the major facilitator superfamily. Sugar transporter (TC 2.A.1.1) family.</text>
</comment>
<feature type="transmembrane region" description="Helical" evidence="8">
    <location>
        <begin position="124"/>
        <end position="145"/>
    </location>
</feature>
<dbReference type="AlphaFoldDB" id="A0A0K0DPE5"/>
<accession>A0A0K0DPE5</accession>
<dbReference type="InterPro" id="IPR036259">
    <property type="entry name" value="MFS_trans_sf"/>
</dbReference>
<evidence type="ECO:0000313" key="10">
    <source>
        <dbReference type="Proteomes" id="UP000035642"/>
    </source>
</evidence>
<dbReference type="STRING" id="6313.A0A0K0DPE5"/>
<evidence type="ECO:0000256" key="2">
    <source>
        <dbReference type="ARBA" id="ARBA00022448"/>
    </source>
</evidence>
<feature type="transmembrane region" description="Helical" evidence="8">
    <location>
        <begin position="407"/>
        <end position="427"/>
    </location>
</feature>
<reference evidence="10" key="1">
    <citation type="submission" date="2012-09" db="EMBL/GenBank/DDBJ databases">
        <authorList>
            <person name="Martin A.A."/>
        </authorList>
    </citation>
    <scope>NUCLEOTIDE SEQUENCE</scope>
</reference>
<reference evidence="11" key="2">
    <citation type="submission" date="2017-02" db="UniProtKB">
        <authorList>
            <consortium name="WormBaseParasite"/>
        </authorList>
    </citation>
    <scope>IDENTIFICATION</scope>
</reference>
<comment type="subcellular location">
    <subcellularLocation>
        <location evidence="1">Cell membrane</location>
        <topology evidence="1">Multi-pass membrane protein</topology>
    </subcellularLocation>
</comment>
<dbReference type="PANTHER" id="PTHR23503:SF8">
    <property type="entry name" value="FACILITATED GLUCOSE TRANSPORTER PROTEIN 1"/>
    <property type="match status" value="1"/>
</dbReference>
<keyword evidence="5 8" id="KW-1133">Transmembrane helix</keyword>
<dbReference type="PRINTS" id="PR00171">
    <property type="entry name" value="SUGRTRNSPORT"/>
</dbReference>
<evidence type="ECO:0000256" key="8">
    <source>
        <dbReference type="SAM" id="Phobius"/>
    </source>
</evidence>
<dbReference type="PANTHER" id="PTHR23503">
    <property type="entry name" value="SOLUTE CARRIER FAMILY 2"/>
    <property type="match status" value="1"/>
</dbReference>
<evidence type="ECO:0000259" key="9">
    <source>
        <dbReference type="PROSITE" id="PS50850"/>
    </source>
</evidence>
<dbReference type="InterPro" id="IPR020846">
    <property type="entry name" value="MFS_dom"/>
</dbReference>
<dbReference type="SUPFAM" id="SSF103473">
    <property type="entry name" value="MFS general substrate transporter"/>
    <property type="match status" value="1"/>
</dbReference>
<sequence>LLGDFTQPLVFAIISVTLGSFQFGYHIGCVNAPGAIITDWIITSHKELFNVTLDKPTADLTWSSIVAVFGVGGAIGGLLSAFLADRCGRRGGLLYTNVFAFLAAVLMGGTKIIGVYWTLLLGRLFIGIYAGKRFSCLTVLIPMYLTEVPPTNLRGMIASLHQLLITIGILVSQIFGLPYIFGTQERWPFIFGFTAIPALLQVMTLPIIPESPRFTLCVKGNIAQGTKDLERLRGTANVTAEVDMMREEANAGKDERLSLADMFRGNLRWPMTIAMLLMVCQQLSGINAVMFYSTVIFKQAGLSEQGAVYATIGVGVVNVLMTIISVWLVDHPSAGRRTLLLWGMVGMWISTLLLVVCISMSMKGALWASYGAIVFIMLFVISFAAGAGSIPWFFVSEIFFSNARANANSIATLTNWLSNVVVGLTFLPINNIIHQYSFLVFTVLLTLFIVFIFKYIPETKGKTTEQIVAELHKKY</sequence>
<feature type="transmembrane region" description="Helical" evidence="8">
    <location>
        <begin position="94"/>
        <end position="118"/>
    </location>
</feature>
<feature type="transmembrane region" description="Helical" evidence="8">
    <location>
        <begin position="433"/>
        <end position="453"/>
    </location>
</feature>
<feature type="transmembrane region" description="Helical" evidence="8">
    <location>
        <begin position="340"/>
        <end position="361"/>
    </location>
</feature>
<dbReference type="Proteomes" id="UP000035642">
    <property type="component" value="Unassembled WGS sequence"/>
</dbReference>
<dbReference type="InterPro" id="IPR045263">
    <property type="entry name" value="GLUT"/>
</dbReference>
<keyword evidence="10" id="KW-1185">Reference proteome</keyword>
<dbReference type="GO" id="GO:0005886">
    <property type="term" value="C:plasma membrane"/>
    <property type="evidence" value="ECO:0007669"/>
    <property type="project" value="UniProtKB-SubCell"/>
</dbReference>
<name>A0A0K0DPE5_ANGCA</name>
<keyword evidence="3" id="KW-1003">Cell membrane</keyword>
<feature type="transmembrane region" description="Helical" evidence="8">
    <location>
        <begin position="187"/>
        <end position="208"/>
    </location>
</feature>
<keyword evidence="2 7" id="KW-0813">Transport</keyword>